<proteinExistence type="predicted"/>
<protein>
    <submittedName>
        <fullName evidence="1">Uncharacterized protein</fullName>
    </submittedName>
</protein>
<sequence>MEVSISISTLTLTSIVYQVQDKVNGKLQGKVRIQIRVKVNESLAQCNPKSKPTHLLTSLCLPTFPRRVDYSYRNKDMIEKPPESQIGDTLYSVSERDEKDEQTMISGMMDVRYRSLIKRGGMERLWK</sequence>
<dbReference type="Proteomes" id="UP000326757">
    <property type="component" value="Unassembled WGS sequence"/>
</dbReference>
<dbReference type="AlphaFoldDB" id="A0A5N6KL42"/>
<reference evidence="1 2" key="1">
    <citation type="submission" date="2019-06" db="EMBL/GenBank/DDBJ databases">
        <title>Genome Sequence of the Brown Rot Fungal Pathogen Monilinia laxa.</title>
        <authorList>
            <person name="De Miccolis Angelini R.M."/>
            <person name="Landi L."/>
            <person name="Abate D."/>
            <person name="Pollastro S."/>
            <person name="Romanazzi G."/>
            <person name="Faretra F."/>
        </authorList>
    </citation>
    <scope>NUCLEOTIDE SEQUENCE [LARGE SCALE GENOMIC DNA]</scope>
    <source>
        <strain evidence="1 2">Mlax316</strain>
    </source>
</reference>
<comment type="caution">
    <text evidence="1">The sequence shown here is derived from an EMBL/GenBank/DDBJ whole genome shotgun (WGS) entry which is preliminary data.</text>
</comment>
<name>A0A5N6KL42_MONLA</name>
<gene>
    <name evidence="1" type="ORF">EYC80_003801</name>
</gene>
<evidence type="ECO:0000313" key="2">
    <source>
        <dbReference type="Proteomes" id="UP000326757"/>
    </source>
</evidence>
<organism evidence="1 2">
    <name type="scientific">Monilinia laxa</name>
    <name type="common">Brown rot fungus</name>
    <name type="synonym">Sclerotinia laxa</name>
    <dbReference type="NCBI Taxonomy" id="61186"/>
    <lineage>
        <taxon>Eukaryota</taxon>
        <taxon>Fungi</taxon>
        <taxon>Dikarya</taxon>
        <taxon>Ascomycota</taxon>
        <taxon>Pezizomycotina</taxon>
        <taxon>Leotiomycetes</taxon>
        <taxon>Helotiales</taxon>
        <taxon>Sclerotiniaceae</taxon>
        <taxon>Monilinia</taxon>
    </lineage>
</organism>
<accession>A0A5N6KL42</accession>
<keyword evidence="2" id="KW-1185">Reference proteome</keyword>
<evidence type="ECO:0000313" key="1">
    <source>
        <dbReference type="EMBL" id="KAB8304397.1"/>
    </source>
</evidence>
<dbReference type="EMBL" id="VIGI01000001">
    <property type="protein sequence ID" value="KAB8304397.1"/>
    <property type="molecule type" value="Genomic_DNA"/>
</dbReference>